<name>A0ABM3M966_GALME</name>
<protein>
    <submittedName>
        <fullName evidence="4">Uncharacterized protein LOC116412857 isoform X5</fullName>
    </submittedName>
</protein>
<evidence type="ECO:0000313" key="3">
    <source>
        <dbReference type="Proteomes" id="UP001652740"/>
    </source>
</evidence>
<feature type="signal peptide" evidence="2">
    <location>
        <begin position="1"/>
        <end position="16"/>
    </location>
</feature>
<feature type="compositionally biased region" description="Basic and acidic residues" evidence="1">
    <location>
        <begin position="58"/>
        <end position="78"/>
    </location>
</feature>
<feature type="region of interest" description="Disordered" evidence="1">
    <location>
        <begin position="46"/>
        <end position="87"/>
    </location>
</feature>
<evidence type="ECO:0000313" key="4">
    <source>
        <dbReference type="RefSeq" id="XP_052747973.1"/>
    </source>
</evidence>
<reference evidence="4" key="1">
    <citation type="submission" date="2025-08" db="UniProtKB">
        <authorList>
            <consortium name="RefSeq"/>
        </authorList>
    </citation>
    <scope>IDENTIFICATION</scope>
    <source>
        <tissue evidence="4">Whole larvae</tissue>
    </source>
</reference>
<proteinExistence type="predicted"/>
<dbReference type="GeneID" id="116412857"/>
<organism evidence="3 4">
    <name type="scientific">Galleria mellonella</name>
    <name type="common">Greater wax moth</name>
    <dbReference type="NCBI Taxonomy" id="7137"/>
    <lineage>
        <taxon>Eukaryota</taxon>
        <taxon>Metazoa</taxon>
        <taxon>Ecdysozoa</taxon>
        <taxon>Arthropoda</taxon>
        <taxon>Hexapoda</taxon>
        <taxon>Insecta</taxon>
        <taxon>Pterygota</taxon>
        <taxon>Neoptera</taxon>
        <taxon>Endopterygota</taxon>
        <taxon>Lepidoptera</taxon>
        <taxon>Glossata</taxon>
        <taxon>Ditrysia</taxon>
        <taxon>Pyraloidea</taxon>
        <taxon>Pyralidae</taxon>
        <taxon>Galleriinae</taxon>
        <taxon>Galleria</taxon>
    </lineage>
</organism>
<sequence>MKGLVIFCLFLAVVAALPSPDQPQPFDDDDHPQYQNRRYMQSLSIKFADDKDADEGQEDRRQQDRKSYQRQDSYHLDDDDHDDGNDYQSLRLNQQQQSSQFNYLVKQVDQLSSKYHGRGTLRVYYTPAKSKSTPAVHYLGALNFQYIMPLDNKEVYSQYQQKADGNSVQVVPLYYQKHDDKGTNEYAAYPMAQANPSYYSYHKHGDNKDNDDVYSQYQEKANGNSPQIYPYYQQKRDYNKGANEYAAYPMAQANPSYYSYHKHGDNKDNDDVYSQYQEKANGNSPQIYPYYQQKRDYNKGANEYAAYPMAQANPSYYSYHKHGDNVYSQYQEKANGNSPQIYPYYQQKRDYNKGANEYAAYPMAQANPSYYSYHKHGDNKDNDDVYSQYQEKAYGNSPQIYPYYQQKRGYNKLYQNQQKSDYGNQIHRYLRELQDDRYDNADNDDQ</sequence>
<feature type="chain" id="PRO_5047200000" evidence="2">
    <location>
        <begin position="17"/>
        <end position="446"/>
    </location>
</feature>
<gene>
    <name evidence="4" type="primary">LOC116412857</name>
</gene>
<dbReference type="RefSeq" id="XP_052747973.1">
    <property type="nucleotide sequence ID" value="XM_052892013.1"/>
</dbReference>
<evidence type="ECO:0000256" key="1">
    <source>
        <dbReference type="SAM" id="MobiDB-lite"/>
    </source>
</evidence>
<keyword evidence="2" id="KW-0732">Signal</keyword>
<evidence type="ECO:0000256" key="2">
    <source>
        <dbReference type="SAM" id="SignalP"/>
    </source>
</evidence>
<keyword evidence="3" id="KW-1185">Reference proteome</keyword>
<accession>A0ABM3M966</accession>
<dbReference type="Proteomes" id="UP001652740">
    <property type="component" value="Unplaced"/>
</dbReference>